<keyword evidence="5 6" id="KW-0501">Molybdenum cofactor biosynthesis</keyword>
<accession>A0A8I3MCI4</accession>
<evidence type="ECO:0000313" key="8">
    <source>
        <dbReference type="Ensembl" id="ENSCAFP00845000426.1"/>
    </source>
</evidence>
<dbReference type="NCBIfam" id="TIGR01682">
    <property type="entry name" value="moaD"/>
    <property type="match status" value="1"/>
</dbReference>
<dbReference type="HAMAP" id="MF_03051">
    <property type="entry name" value="MOCS2A"/>
    <property type="match status" value="1"/>
</dbReference>
<proteinExistence type="inferred from homology"/>
<dbReference type="Pfam" id="PF02597">
    <property type="entry name" value="ThiS"/>
    <property type="match status" value="1"/>
</dbReference>
<dbReference type="Ensembl" id="ENSCAFT00845000613.1">
    <property type="protein sequence ID" value="ENSCAFP00845000426.1"/>
    <property type="gene ID" value="ENSCAFG00845000390.1"/>
</dbReference>
<evidence type="ECO:0000256" key="3">
    <source>
        <dbReference type="ARBA" id="ARBA00022553"/>
    </source>
</evidence>
<keyword evidence="3 6" id="KW-0597">Phosphoprotein</keyword>
<dbReference type="GO" id="GO:0006777">
    <property type="term" value="P:Mo-molybdopterin cofactor biosynthetic process"/>
    <property type="evidence" value="ECO:0000318"/>
    <property type="project" value="GO_Central"/>
</dbReference>
<dbReference type="AlphaFoldDB" id="A0A8I3MCI4"/>
<dbReference type="GO" id="GO:1990133">
    <property type="term" value="C:molybdopterin adenylyltransferase complex"/>
    <property type="evidence" value="ECO:0000318"/>
    <property type="project" value="GO_Central"/>
</dbReference>
<dbReference type="SUPFAM" id="SSF54285">
    <property type="entry name" value="MoaD/ThiS"/>
    <property type="match status" value="1"/>
</dbReference>
<evidence type="ECO:0000256" key="5">
    <source>
        <dbReference type="ARBA" id="ARBA00023150"/>
    </source>
</evidence>
<feature type="compositionally biased region" description="Basic and acidic residues" evidence="7">
    <location>
        <begin position="74"/>
        <end position="84"/>
    </location>
</feature>
<dbReference type="PANTHER" id="PTHR33359:SF1">
    <property type="entry name" value="MOLYBDOPTERIN SYNTHASE SULFUR CARRIER SUBUNIT"/>
    <property type="match status" value="1"/>
</dbReference>
<keyword evidence="2 6" id="KW-0963">Cytoplasm</keyword>
<dbReference type="Proteomes" id="UP000805418">
    <property type="component" value="Chromosome 4"/>
</dbReference>
<evidence type="ECO:0000313" key="9">
    <source>
        <dbReference type="Proteomes" id="UP000805418"/>
    </source>
</evidence>
<feature type="modified residue" description="1-thioglycine; alternate" evidence="6">
    <location>
        <position position="237"/>
    </location>
</feature>
<name>A0A8I3MCI4_CANLF</name>
<dbReference type="OrthoDB" id="5531344at2759"/>
<keyword evidence="4 6" id="KW-0547">Nucleotide-binding</keyword>
<comment type="subunit">
    <text evidence="6">Heterotetramer; composed of 2 small (MOCS2A) and 2 large (MOCS2B) subunits.</text>
</comment>
<comment type="similarity">
    <text evidence="6">Belongs to the MoaD family. MOCS2A subfamily.</text>
</comment>
<comment type="subcellular location">
    <subcellularLocation>
        <location evidence="6">Cytoplasm</location>
        <location evidence="6">Cytosol</location>
    </subcellularLocation>
</comment>
<reference evidence="8" key="2">
    <citation type="submission" date="2025-08" db="UniProtKB">
        <authorList>
            <consortium name="Ensembl"/>
        </authorList>
    </citation>
    <scope>IDENTIFICATION</scope>
    <source>
        <strain evidence="8">Boxer</strain>
    </source>
</reference>
<organism evidence="8 9">
    <name type="scientific">Canis lupus familiaris</name>
    <name type="common">Dog</name>
    <name type="synonym">Canis familiaris</name>
    <dbReference type="NCBI Taxonomy" id="9615"/>
    <lineage>
        <taxon>Eukaryota</taxon>
        <taxon>Metazoa</taxon>
        <taxon>Chordata</taxon>
        <taxon>Craniata</taxon>
        <taxon>Vertebrata</taxon>
        <taxon>Euteleostomi</taxon>
        <taxon>Mammalia</taxon>
        <taxon>Eutheria</taxon>
        <taxon>Laurasiatheria</taxon>
        <taxon>Carnivora</taxon>
        <taxon>Caniformia</taxon>
        <taxon>Canidae</taxon>
        <taxon>Canis</taxon>
    </lineage>
</organism>
<feature type="modified residue" description="Glycyl adenylate; alternate" evidence="6">
    <location>
        <position position="237"/>
    </location>
</feature>
<dbReference type="GO" id="GO:1990140">
    <property type="term" value="C:molybdopterin synthase complex"/>
    <property type="evidence" value="ECO:0007669"/>
    <property type="project" value="UniProtKB-UniRule"/>
</dbReference>
<dbReference type="Gene3D" id="3.10.20.30">
    <property type="match status" value="1"/>
</dbReference>
<reference evidence="8" key="1">
    <citation type="submission" date="2020-03" db="EMBL/GenBank/DDBJ databases">
        <title>Long-read based genome assembly of a Labrador retriever dog.</title>
        <authorList>
            <person name="Eory L."/>
            <person name="Zhang W."/>
            <person name="Schoenebeck J."/>
        </authorList>
    </citation>
    <scope>NUCLEOTIDE SEQUENCE [LARGE SCALE GENOMIC DNA]</scope>
    <source>
        <strain evidence="8">Labrador retriever</strain>
    </source>
</reference>
<evidence type="ECO:0000256" key="1">
    <source>
        <dbReference type="ARBA" id="ARBA00005046"/>
    </source>
</evidence>
<keyword evidence="9" id="KW-1185">Reference proteome</keyword>
<dbReference type="InterPro" id="IPR044672">
    <property type="entry name" value="MOCS2A"/>
</dbReference>
<dbReference type="CDD" id="cd00754">
    <property type="entry name" value="Ubl_MoaD"/>
    <property type="match status" value="1"/>
</dbReference>
<dbReference type="GO" id="GO:0000166">
    <property type="term" value="F:nucleotide binding"/>
    <property type="evidence" value="ECO:0007669"/>
    <property type="project" value="UniProtKB-KW"/>
</dbReference>
<dbReference type="UniPathway" id="UPA00344"/>
<evidence type="ECO:0000256" key="7">
    <source>
        <dbReference type="SAM" id="MobiDB-lite"/>
    </source>
</evidence>
<dbReference type="InterPro" id="IPR028887">
    <property type="entry name" value="MOCS2A_euk"/>
</dbReference>
<feature type="compositionally biased region" description="Low complexity" evidence="7">
    <location>
        <begin position="57"/>
        <end position="72"/>
    </location>
</feature>
<reference evidence="8" key="3">
    <citation type="submission" date="2025-09" db="UniProtKB">
        <authorList>
            <consortium name="Ensembl"/>
        </authorList>
    </citation>
    <scope>IDENTIFICATION</scope>
    <source>
        <strain evidence="8">Boxer</strain>
    </source>
</reference>
<dbReference type="InterPro" id="IPR003749">
    <property type="entry name" value="ThiS/MoaD-like"/>
</dbReference>
<dbReference type="InterPro" id="IPR016155">
    <property type="entry name" value="Mopterin_synth/thiamin_S_b"/>
</dbReference>
<evidence type="ECO:0000256" key="6">
    <source>
        <dbReference type="HAMAP-Rule" id="MF_03051"/>
    </source>
</evidence>
<comment type="miscellaneous">
    <text evidence="6">This protein is produced by a bicistronic gene which also produces the large subunit (MOCS2B) from an overlapping reading frame.</text>
</comment>
<feature type="compositionally biased region" description="Basic and acidic residues" evidence="7">
    <location>
        <begin position="7"/>
        <end position="21"/>
    </location>
</feature>
<comment type="function">
    <text evidence="6">Acts as a sulfur carrier required for molybdopterin biosynthesis. Component of the molybdopterin synthase complex that catalyzes the conversion of precursor Z into molybdopterin by mediating the incorporation of 2 sulfur atoms into precursor Z to generate a dithiolene group. In the complex, serves as sulfur donor by being thiocarboxylated (-COSH) at its C-terminus by MOCS3. After interaction with MOCS2B, the sulfur is then transferred to precursor Z to form molybdopterin.</text>
</comment>
<sequence>HSANTRPLRDVDHTRDVKGKPTGEQAAEPNAGDGPVSPLPHVVPASKKADASCQASPRPVTPRAGAPAAPRPRGTPELRAEQVRSRNPRGCNPARGGAGRGGARRGGAGRALRRPREGAGGRGRGAAPAHSADLAPPPRPGHRSGGRGGMVLRCQVEVLYFAKSAEIAGIRSETISVPQEIKALQLWNEIEARHPGLADVRNQVIFAVRQEYVELGDQLLHLQSGDEIAIIPPISGG</sequence>
<comment type="pathway">
    <text evidence="1 6">Cofactor biosynthesis; molybdopterin biosynthesis.</text>
</comment>
<feature type="region of interest" description="Disordered" evidence="7">
    <location>
        <begin position="1"/>
        <end position="148"/>
    </location>
</feature>
<feature type="compositionally biased region" description="Gly residues" evidence="7">
    <location>
        <begin position="96"/>
        <end position="109"/>
    </location>
</feature>
<dbReference type="GeneTree" id="ENSGT00530000066485"/>
<dbReference type="FunFam" id="3.10.20.30:FF:000010">
    <property type="entry name" value="Molybdopterin synthase sulfur carrier subunit"/>
    <property type="match status" value="1"/>
</dbReference>
<evidence type="ECO:0000256" key="4">
    <source>
        <dbReference type="ARBA" id="ARBA00022741"/>
    </source>
</evidence>
<protein>
    <recommendedName>
        <fullName evidence="6">Molybdopterin synthase sulfur carrier subunit</fullName>
    </recommendedName>
    <alternativeName>
        <fullName evidence="6">Molybdenum cofactor synthesis protein 2 small subunit</fullName>
    </alternativeName>
    <alternativeName>
        <fullName evidence="6">Molybdenum cofactor synthesis protein 2A</fullName>
        <shortName evidence="6">MOCS2A</shortName>
    </alternativeName>
    <alternativeName>
        <fullName evidence="6">Sulfur carrier protein MOCS2A</fullName>
    </alternativeName>
</protein>
<gene>
    <name evidence="6 8" type="primary">MOCS2</name>
</gene>
<evidence type="ECO:0000256" key="2">
    <source>
        <dbReference type="ARBA" id="ARBA00022490"/>
    </source>
</evidence>
<dbReference type="PANTHER" id="PTHR33359">
    <property type="entry name" value="MOLYBDOPTERIN SYNTHASE SULFUR CARRIER SUBUNIT"/>
    <property type="match status" value="1"/>
</dbReference>
<dbReference type="InterPro" id="IPR012675">
    <property type="entry name" value="Beta-grasp_dom_sf"/>
</dbReference>
<comment type="PTM">
    <text evidence="6">C-terminal thiocarboxylation occurs in 2 steps, it is first acyl-adenylated (-COAMP) via the hesA/moeB/thiF part of MOCS3, then thiocarboxylated (-COSH) via the rhodanese domain of MOCS3.</text>
</comment>
<dbReference type="GO" id="GO:0030366">
    <property type="term" value="F:molybdopterin synthase activity"/>
    <property type="evidence" value="ECO:0007669"/>
    <property type="project" value="UniProtKB-UniRule"/>
</dbReference>